<gene>
    <name evidence="11" type="ORF">CUN49_14330</name>
</gene>
<dbReference type="EMBL" id="PGTM01000296">
    <property type="protein sequence ID" value="PJF34699.1"/>
    <property type="molecule type" value="Genomic_DNA"/>
</dbReference>
<keyword evidence="4 7" id="KW-0547">Nucleotide-binding</keyword>
<dbReference type="Pfam" id="PF00069">
    <property type="entry name" value="Pkinase"/>
    <property type="match status" value="1"/>
</dbReference>
<dbReference type="InterPro" id="IPR011009">
    <property type="entry name" value="Kinase-like_dom_sf"/>
</dbReference>
<name>A0A2M8PAX1_9CHLR</name>
<dbReference type="PROSITE" id="PS00107">
    <property type="entry name" value="PROTEIN_KINASE_ATP"/>
    <property type="match status" value="1"/>
</dbReference>
<dbReference type="SUPFAM" id="SSF56112">
    <property type="entry name" value="Protein kinase-like (PK-like)"/>
    <property type="match status" value="1"/>
</dbReference>
<evidence type="ECO:0000313" key="11">
    <source>
        <dbReference type="EMBL" id="PJF34699.1"/>
    </source>
</evidence>
<keyword evidence="9" id="KW-0812">Transmembrane</keyword>
<dbReference type="AlphaFoldDB" id="A0A2M8PAX1"/>
<dbReference type="SMART" id="SM00220">
    <property type="entry name" value="S_TKc"/>
    <property type="match status" value="1"/>
</dbReference>
<comment type="caution">
    <text evidence="11">The sequence shown here is derived from an EMBL/GenBank/DDBJ whole genome shotgun (WGS) entry which is preliminary data.</text>
</comment>
<keyword evidence="3" id="KW-0808">Transferase</keyword>
<keyword evidence="5" id="KW-0418">Kinase</keyword>
<evidence type="ECO:0000256" key="3">
    <source>
        <dbReference type="ARBA" id="ARBA00022679"/>
    </source>
</evidence>
<evidence type="ECO:0000256" key="7">
    <source>
        <dbReference type="PROSITE-ProRule" id="PRU10141"/>
    </source>
</evidence>
<evidence type="ECO:0000256" key="8">
    <source>
        <dbReference type="SAM" id="MobiDB-lite"/>
    </source>
</evidence>
<organism evidence="11 12">
    <name type="scientific">Candidatus Thermofonsia Clade 1 bacterium</name>
    <dbReference type="NCBI Taxonomy" id="2364210"/>
    <lineage>
        <taxon>Bacteria</taxon>
        <taxon>Bacillati</taxon>
        <taxon>Chloroflexota</taxon>
        <taxon>Candidatus Thermofontia</taxon>
        <taxon>Candidatus Thermofonsia Clade 1</taxon>
    </lineage>
</organism>
<dbReference type="PROSITE" id="PS50011">
    <property type="entry name" value="PROTEIN_KINASE_DOM"/>
    <property type="match status" value="1"/>
</dbReference>
<dbReference type="Proteomes" id="UP000229681">
    <property type="component" value="Unassembled WGS sequence"/>
</dbReference>
<dbReference type="Gene3D" id="1.10.510.10">
    <property type="entry name" value="Transferase(Phosphotransferase) domain 1"/>
    <property type="match status" value="1"/>
</dbReference>
<dbReference type="GO" id="GO:0005524">
    <property type="term" value="F:ATP binding"/>
    <property type="evidence" value="ECO:0007669"/>
    <property type="project" value="UniProtKB-UniRule"/>
</dbReference>
<keyword evidence="2" id="KW-0723">Serine/threonine-protein kinase</keyword>
<evidence type="ECO:0000259" key="10">
    <source>
        <dbReference type="PROSITE" id="PS50011"/>
    </source>
</evidence>
<feature type="transmembrane region" description="Helical" evidence="9">
    <location>
        <begin position="324"/>
        <end position="345"/>
    </location>
</feature>
<reference evidence="11 12" key="1">
    <citation type="submission" date="2017-11" db="EMBL/GenBank/DDBJ databases">
        <title>Evolution of Phototrophy in the Chloroflexi Phylum Driven by Horizontal Gene Transfer.</title>
        <authorList>
            <person name="Ward L.M."/>
            <person name="Hemp J."/>
            <person name="Shih P.M."/>
            <person name="Mcglynn S.E."/>
            <person name="Fischer W."/>
        </authorList>
    </citation>
    <scope>NUCLEOTIDE SEQUENCE [LARGE SCALE GENOMIC DNA]</scope>
    <source>
        <strain evidence="11">JP3_13</strain>
    </source>
</reference>
<dbReference type="CDD" id="cd14014">
    <property type="entry name" value="STKc_PknB_like"/>
    <property type="match status" value="1"/>
</dbReference>
<evidence type="ECO:0000256" key="1">
    <source>
        <dbReference type="ARBA" id="ARBA00012513"/>
    </source>
</evidence>
<feature type="region of interest" description="Disordered" evidence="8">
    <location>
        <begin position="381"/>
        <end position="434"/>
    </location>
</feature>
<feature type="non-terminal residue" evidence="11">
    <location>
        <position position="434"/>
    </location>
</feature>
<evidence type="ECO:0000256" key="2">
    <source>
        <dbReference type="ARBA" id="ARBA00022527"/>
    </source>
</evidence>
<dbReference type="FunFam" id="1.10.510.10:FF:000021">
    <property type="entry name" value="Serine/threonine protein kinase"/>
    <property type="match status" value="1"/>
</dbReference>
<accession>A0A2M8PAX1</accession>
<evidence type="ECO:0000256" key="6">
    <source>
        <dbReference type="ARBA" id="ARBA00022840"/>
    </source>
</evidence>
<sequence>MASLIGQDLGQYHITALLGKGGMAAVYRARQTSIDRDVALKVIRSDLIESEGSEEFRARFNREAQVIASLSHPHIVKVFDYGRQGDLVYLVMELLDGGNLAQLIRNKAQLPTAQIARLLDQIASALDYAHRRAIVHRDLKPQNVLLDQEGNAFLTDFGIAKLLIETSSLTQSGIAMGTPVYMSPEQWRGQDIDSRADIYALGVMLYEMLSGKAPFTGDTPYSIMHKHFYEPLPDIRAIRPDLPEAVQLVLKKSMAKNRDRRFSSAGEVASAFRAALSGVSVDTLIDADTADSADVTSPVPLASVQGVTPIGVSAAAKTRPAMRLALLLGAVIVALLGVIGLILVLDSDQNNLSAQATATPVPAVAVPTAQPTITALAALPTDAPTATQTATATDLPTETPTHTFTLSPTATLTPSPTATDTYTPTPTATFTPSA</sequence>
<dbReference type="InterPro" id="IPR000719">
    <property type="entry name" value="Prot_kinase_dom"/>
</dbReference>
<dbReference type="PROSITE" id="PS00108">
    <property type="entry name" value="PROTEIN_KINASE_ST"/>
    <property type="match status" value="1"/>
</dbReference>
<dbReference type="PANTHER" id="PTHR43289">
    <property type="entry name" value="MITOGEN-ACTIVATED PROTEIN KINASE KINASE KINASE 20-RELATED"/>
    <property type="match status" value="1"/>
</dbReference>
<keyword evidence="9" id="KW-0472">Membrane</keyword>
<feature type="binding site" evidence="7">
    <location>
        <position position="41"/>
    </location>
    <ligand>
        <name>ATP</name>
        <dbReference type="ChEBI" id="CHEBI:30616"/>
    </ligand>
</feature>
<evidence type="ECO:0000256" key="4">
    <source>
        <dbReference type="ARBA" id="ARBA00022741"/>
    </source>
</evidence>
<dbReference type="InterPro" id="IPR017441">
    <property type="entry name" value="Protein_kinase_ATP_BS"/>
</dbReference>
<feature type="domain" description="Protein kinase" evidence="10">
    <location>
        <begin position="12"/>
        <end position="273"/>
    </location>
</feature>
<dbReference type="PANTHER" id="PTHR43289:SF6">
    <property type="entry name" value="SERINE_THREONINE-PROTEIN KINASE NEKL-3"/>
    <property type="match status" value="1"/>
</dbReference>
<dbReference type="EC" id="2.7.11.1" evidence="1"/>
<keyword evidence="9" id="KW-1133">Transmembrane helix</keyword>
<dbReference type="Gene3D" id="3.30.200.20">
    <property type="entry name" value="Phosphorylase Kinase, domain 1"/>
    <property type="match status" value="1"/>
</dbReference>
<evidence type="ECO:0000256" key="5">
    <source>
        <dbReference type="ARBA" id="ARBA00022777"/>
    </source>
</evidence>
<keyword evidence="6 7" id="KW-0067">ATP-binding</keyword>
<evidence type="ECO:0000313" key="12">
    <source>
        <dbReference type="Proteomes" id="UP000229681"/>
    </source>
</evidence>
<evidence type="ECO:0000256" key="9">
    <source>
        <dbReference type="SAM" id="Phobius"/>
    </source>
</evidence>
<dbReference type="GO" id="GO:0004674">
    <property type="term" value="F:protein serine/threonine kinase activity"/>
    <property type="evidence" value="ECO:0007669"/>
    <property type="project" value="UniProtKB-KW"/>
</dbReference>
<protein>
    <recommendedName>
        <fullName evidence="1">non-specific serine/threonine protein kinase</fullName>
        <ecNumber evidence="1">2.7.11.1</ecNumber>
    </recommendedName>
</protein>
<proteinExistence type="predicted"/>
<dbReference type="InterPro" id="IPR008271">
    <property type="entry name" value="Ser/Thr_kinase_AS"/>
</dbReference>